<dbReference type="PROSITE" id="PS50405">
    <property type="entry name" value="GST_CTER"/>
    <property type="match status" value="1"/>
</dbReference>
<dbReference type="EMBL" id="JAGXTP010000001">
    <property type="protein sequence ID" value="MBS3848659.1"/>
    <property type="molecule type" value="Genomic_DNA"/>
</dbReference>
<sequence length="217" mass="24484">MARKLVLWGRRSSCNVQKVIWALEELQLLYVHVELGGEHGGLDDPAYRALNPNGLVPTLQDGELAIWESHAIVRYLAAAYGNDGIWPPDPARRAIVDQWTDWTATTLQPAWIKLFWLVVRTPQTDHDVSSIVAAYAETVAAMLQLDNHLAANAFIAGNRLSYADIVAGVALFRWFTMDIDRPSMPGIEHWYARLQQRPGFRQAVMVSYEELIGRLAY</sequence>
<dbReference type="SUPFAM" id="SSF52833">
    <property type="entry name" value="Thioredoxin-like"/>
    <property type="match status" value="1"/>
</dbReference>
<dbReference type="CDD" id="cd03047">
    <property type="entry name" value="GST_N_2"/>
    <property type="match status" value="1"/>
</dbReference>
<accession>A0A942EC89</accession>
<evidence type="ECO:0000259" key="4">
    <source>
        <dbReference type="PROSITE" id="PS50405"/>
    </source>
</evidence>
<comment type="caution">
    <text evidence="5">The sequence shown here is derived from an EMBL/GenBank/DDBJ whole genome shotgun (WGS) entry which is preliminary data.</text>
</comment>
<evidence type="ECO:0000259" key="3">
    <source>
        <dbReference type="PROSITE" id="PS50404"/>
    </source>
</evidence>
<dbReference type="SUPFAM" id="SSF47616">
    <property type="entry name" value="GST C-terminal domain-like"/>
    <property type="match status" value="1"/>
</dbReference>
<dbReference type="InterPro" id="IPR010987">
    <property type="entry name" value="Glutathione-S-Trfase_C-like"/>
</dbReference>
<dbReference type="RefSeq" id="WP_212658190.1">
    <property type="nucleotide sequence ID" value="NZ_JAGXTP010000001.1"/>
</dbReference>
<dbReference type="PROSITE" id="PS50404">
    <property type="entry name" value="GST_NTER"/>
    <property type="match status" value="1"/>
</dbReference>
<keyword evidence="2" id="KW-0808">Transferase</keyword>
<reference evidence="5" key="1">
    <citation type="submission" date="2021-04" db="EMBL/GenBank/DDBJ databases">
        <title>Devosia litorisediminis sp. nov., isolated from a sand dune.</title>
        <authorList>
            <person name="Park S."/>
            <person name="Yoon J.-H."/>
        </authorList>
    </citation>
    <scope>NUCLEOTIDE SEQUENCE</scope>
    <source>
        <strain evidence="5">BSSL-BM10</strain>
    </source>
</reference>
<organism evidence="5 6">
    <name type="scientific">Devosia litorisediminis</name>
    <dbReference type="NCBI Taxonomy" id="2829817"/>
    <lineage>
        <taxon>Bacteria</taxon>
        <taxon>Pseudomonadati</taxon>
        <taxon>Pseudomonadota</taxon>
        <taxon>Alphaproteobacteria</taxon>
        <taxon>Hyphomicrobiales</taxon>
        <taxon>Devosiaceae</taxon>
        <taxon>Devosia</taxon>
    </lineage>
</organism>
<dbReference type="PANTHER" id="PTHR44051">
    <property type="entry name" value="GLUTATHIONE S-TRANSFERASE-RELATED"/>
    <property type="match status" value="1"/>
</dbReference>
<name>A0A942EC89_9HYPH</name>
<feature type="domain" description="GST C-terminal" evidence="4">
    <location>
        <begin position="89"/>
        <end position="217"/>
    </location>
</feature>
<dbReference type="Pfam" id="PF00043">
    <property type="entry name" value="GST_C"/>
    <property type="match status" value="1"/>
</dbReference>
<dbReference type="Gene3D" id="1.20.1050.10">
    <property type="match status" value="1"/>
</dbReference>
<dbReference type="InterPro" id="IPR040079">
    <property type="entry name" value="Glutathione_S-Trfase"/>
</dbReference>
<dbReference type="InterPro" id="IPR004046">
    <property type="entry name" value="GST_C"/>
</dbReference>
<dbReference type="InterPro" id="IPR036282">
    <property type="entry name" value="Glutathione-S-Trfase_C_sf"/>
</dbReference>
<proteinExistence type="inferred from homology"/>
<dbReference type="SFLD" id="SFLDG00358">
    <property type="entry name" value="Main_(cytGST)"/>
    <property type="match status" value="1"/>
</dbReference>
<protein>
    <submittedName>
        <fullName evidence="5">Glutathione S-transferase family protein</fullName>
    </submittedName>
</protein>
<evidence type="ECO:0000313" key="6">
    <source>
        <dbReference type="Proteomes" id="UP000678281"/>
    </source>
</evidence>
<feature type="domain" description="GST N-terminal" evidence="3">
    <location>
        <begin position="1"/>
        <end position="84"/>
    </location>
</feature>
<keyword evidence="6" id="KW-1185">Reference proteome</keyword>
<dbReference type="SFLD" id="SFLDS00019">
    <property type="entry name" value="Glutathione_Transferase_(cytos"/>
    <property type="match status" value="1"/>
</dbReference>
<dbReference type="Gene3D" id="3.40.30.10">
    <property type="entry name" value="Glutaredoxin"/>
    <property type="match status" value="1"/>
</dbReference>
<gene>
    <name evidence="5" type="ORF">KD146_08115</name>
</gene>
<dbReference type="Proteomes" id="UP000678281">
    <property type="component" value="Unassembled WGS sequence"/>
</dbReference>
<evidence type="ECO:0000256" key="2">
    <source>
        <dbReference type="ARBA" id="ARBA00022679"/>
    </source>
</evidence>
<dbReference type="SFLD" id="SFLDG01150">
    <property type="entry name" value="Main.1:_Beta-like"/>
    <property type="match status" value="1"/>
</dbReference>
<dbReference type="AlphaFoldDB" id="A0A942EC89"/>
<comment type="similarity">
    <text evidence="1">Belongs to the GST superfamily.</text>
</comment>
<dbReference type="FunFam" id="3.40.30.10:FF:000039">
    <property type="entry name" value="Glutathione S-transferase domain"/>
    <property type="match status" value="1"/>
</dbReference>
<dbReference type="GO" id="GO:0016740">
    <property type="term" value="F:transferase activity"/>
    <property type="evidence" value="ECO:0007669"/>
    <property type="project" value="UniProtKB-KW"/>
</dbReference>
<evidence type="ECO:0000256" key="1">
    <source>
        <dbReference type="ARBA" id="ARBA00007409"/>
    </source>
</evidence>
<dbReference type="InterPro" id="IPR036249">
    <property type="entry name" value="Thioredoxin-like_sf"/>
</dbReference>
<dbReference type="Pfam" id="PF13417">
    <property type="entry name" value="GST_N_3"/>
    <property type="match status" value="1"/>
</dbReference>
<evidence type="ECO:0000313" key="5">
    <source>
        <dbReference type="EMBL" id="MBS3848659.1"/>
    </source>
</evidence>
<dbReference type="PANTHER" id="PTHR44051:SF19">
    <property type="entry name" value="DISULFIDE-BOND OXIDOREDUCTASE YFCG"/>
    <property type="match status" value="1"/>
</dbReference>
<dbReference type="InterPro" id="IPR004045">
    <property type="entry name" value="Glutathione_S-Trfase_N"/>
</dbReference>